<sequence length="215" mass="22006">MAAVLVAVLLLAACNVGASGDNGPGAGGPSSGSDGTAGDADPTPYLPVPDGVVLADPGSELGLGESASIAWKLEDGQVGVLAVKVRKLVHAKISDLANWQLDKAGRRSSLYYVTATVANLGDADLGGLRVPLFVLDGAGAFVESSEFKTDFDPCPSLSLPAGFVAGQKVTICQAYLVPKHGKLAAVAFRATPKFNPVRWVGKVQEPKPPRKSGKS</sequence>
<feature type="signal peptide" evidence="2">
    <location>
        <begin position="1"/>
        <end position="18"/>
    </location>
</feature>
<feature type="compositionally biased region" description="Low complexity" evidence="1">
    <location>
        <begin position="31"/>
        <end position="42"/>
    </location>
</feature>
<dbReference type="AlphaFoldDB" id="A0A930VSU8"/>
<accession>A0A930VSU8</accession>
<organism evidence="3 4">
    <name type="scientific">Nocardioides agariphilus</name>
    <dbReference type="NCBI Taxonomy" id="433664"/>
    <lineage>
        <taxon>Bacteria</taxon>
        <taxon>Bacillati</taxon>
        <taxon>Actinomycetota</taxon>
        <taxon>Actinomycetes</taxon>
        <taxon>Propionibacteriales</taxon>
        <taxon>Nocardioidaceae</taxon>
        <taxon>Nocardioides</taxon>
    </lineage>
</organism>
<dbReference type="Proteomes" id="UP000660668">
    <property type="component" value="Unassembled WGS sequence"/>
</dbReference>
<feature type="chain" id="PRO_5038535556" description="DUF4352 domain-containing protein" evidence="2">
    <location>
        <begin position="19"/>
        <end position="215"/>
    </location>
</feature>
<name>A0A930VSU8_9ACTN</name>
<comment type="caution">
    <text evidence="3">The sequence shown here is derived from an EMBL/GenBank/DDBJ whole genome shotgun (WGS) entry which is preliminary data.</text>
</comment>
<evidence type="ECO:0000256" key="1">
    <source>
        <dbReference type="SAM" id="MobiDB-lite"/>
    </source>
</evidence>
<proteinExistence type="predicted"/>
<feature type="region of interest" description="Disordered" evidence="1">
    <location>
        <begin position="21"/>
        <end position="42"/>
    </location>
</feature>
<feature type="compositionally biased region" description="Gly residues" evidence="1">
    <location>
        <begin position="21"/>
        <end position="30"/>
    </location>
</feature>
<gene>
    <name evidence="3" type="ORF">ISU10_19850</name>
</gene>
<dbReference type="RefSeq" id="WP_194698179.1">
    <property type="nucleotide sequence ID" value="NZ_JADKPO010000037.1"/>
</dbReference>
<keyword evidence="4" id="KW-1185">Reference proteome</keyword>
<reference evidence="3" key="1">
    <citation type="submission" date="2020-11" db="EMBL/GenBank/DDBJ databases">
        <title>Nocardioides cynanchi sp. nov., isolated from soil of rhizosphere of Cynanchum wilfordii.</title>
        <authorList>
            <person name="Lee J.-S."/>
            <person name="Suh M.K."/>
            <person name="Kim J.-S."/>
        </authorList>
    </citation>
    <scope>NUCLEOTIDE SEQUENCE</scope>
    <source>
        <strain evidence="3">KCTC 19276</strain>
    </source>
</reference>
<keyword evidence="2" id="KW-0732">Signal</keyword>
<evidence type="ECO:0000313" key="4">
    <source>
        <dbReference type="Proteomes" id="UP000660668"/>
    </source>
</evidence>
<evidence type="ECO:0000313" key="3">
    <source>
        <dbReference type="EMBL" id="MBF4770032.1"/>
    </source>
</evidence>
<evidence type="ECO:0000256" key="2">
    <source>
        <dbReference type="SAM" id="SignalP"/>
    </source>
</evidence>
<dbReference type="EMBL" id="JADKPO010000037">
    <property type="protein sequence ID" value="MBF4770032.1"/>
    <property type="molecule type" value="Genomic_DNA"/>
</dbReference>
<protein>
    <recommendedName>
        <fullName evidence="5">DUF4352 domain-containing protein</fullName>
    </recommendedName>
</protein>
<evidence type="ECO:0008006" key="5">
    <source>
        <dbReference type="Google" id="ProtNLM"/>
    </source>
</evidence>